<evidence type="ECO:0000256" key="3">
    <source>
        <dbReference type="ARBA" id="ARBA00022679"/>
    </source>
</evidence>
<accession>A0AA86IUY9</accession>
<evidence type="ECO:0000259" key="4">
    <source>
        <dbReference type="Pfam" id="PF00535"/>
    </source>
</evidence>
<dbReference type="Pfam" id="PF00535">
    <property type="entry name" value="Glycos_transf_2"/>
    <property type="match status" value="1"/>
</dbReference>
<keyword evidence="3" id="KW-0808">Transferase</keyword>
<dbReference type="Proteomes" id="UP000682928">
    <property type="component" value="Chromosome"/>
</dbReference>
<keyword evidence="2" id="KW-0328">Glycosyltransferase</keyword>
<evidence type="ECO:0000256" key="2">
    <source>
        <dbReference type="ARBA" id="ARBA00022676"/>
    </source>
</evidence>
<dbReference type="AlphaFoldDB" id="A0AA86IUY9"/>
<evidence type="ECO:0000313" key="6">
    <source>
        <dbReference type="Proteomes" id="UP000682928"/>
    </source>
</evidence>
<dbReference type="EMBL" id="AP024590">
    <property type="protein sequence ID" value="BCU54952.1"/>
    <property type="molecule type" value="Genomic_DNA"/>
</dbReference>
<dbReference type="InterPro" id="IPR029044">
    <property type="entry name" value="Nucleotide-diphossugar_trans"/>
</dbReference>
<name>A0AA86IUY9_9ENTR</name>
<proteinExistence type="inferred from homology"/>
<organism evidence="5 6">
    <name type="scientific">Enterobacter kobei</name>
    <dbReference type="NCBI Taxonomy" id="208224"/>
    <lineage>
        <taxon>Bacteria</taxon>
        <taxon>Pseudomonadati</taxon>
        <taxon>Pseudomonadota</taxon>
        <taxon>Gammaproteobacteria</taxon>
        <taxon>Enterobacterales</taxon>
        <taxon>Enterobacteriaceae</taxon>
        <taxon>Enterobacter</taxon>
        <taxon>Enterobacter cloacae complex</taxon>
    </lineage>
</organism>
<dbReference type="InterPro" id="IPR050834">
    <property type="entry name" value="Glycosyltransf_2"/>
</dbReference>
<evidence type="ECO:0000256" key="1">
    <source>
        <dbReference type="ARBA" id="ARBA00006739"/>
    </source>
</evidence>
<dbReference type="PANTHER" id="PTHR43685:SF5">
    <property type="entry name" value="GLYCOSYLTRANSFERASE EPSE-RELATED"/>
    <property type="match status" value="1"/>
</dbReference>
<dbReference type="Gene3D" id="3.90.550.10">
    <property type="entry name" value="Spore Coat Polysaccharide Biosynthesis Protein SpsA, Chain A"/>
    <property type="match status" value="1"/>
</dbReference>
<dbReference type="InterPro" id="IPR001173">
    <property type="entry name" value="Glyco_trans_2-like"/>
</dbReference>
<comment type="similarity">
    <text evidence="1">Belongs to the glycosyltransferase 2 family.</text>
</comment>
<dbReference type="PANTHER" id="PTHR43685">
    <property type="entry name" value="GLYCOSYLTRANSFERASE"/>
    <property type="match status" value="1"/>
</dbReference>
<sequence length="245" mass="28098">MFHQTYFPDEVVIVYDGPVRQELQDCVDKWSSKLPIKVVKLPNNVGLGKALNHGLEFCSHDIVFRMDTDDICHETRVEKQLSYLQNNPSIGLISSTVGEFRDSIDEVHAFRKLPLTHSEIVRFAKKRNPFNHMAVAFRKDLVIAAGGYRSEYLYEDYALWVRMLQNGVNTANLPETLVFARTGNGMLTRRSGFKYAKSEFAAQVGFYKSGYLSCYELFRNLSVRLPLRLAPVSLLSFIYSNILRK</sequence>
<dbReference type="GO" id="GO:0016757">
    <property type="term" value="F:glycosyltransferase activity"/>
    <property type="evidence" value="ECO:0007669"/>
    <property type="project" value="UniProtKB-KW"/>
</dbReference>
<protein>
    <submittedName>
        <fullName evidence="5">Glycosyltransferase</fullName>
    </submittedName>
</protein>
<gene>
    <name evidence="5" type="ORF">ENKO_15460</name>
</gene>
<feature type="domain" description="Glycosyltransferase 2-like" evidence="4">
    <location>
        <begin position="3"/>
        <end position="135"/>
    </location>
</feature>
<evidence type="ECO:0000313" key="5">
    <source>
        <dbReference type="EMBL" id="BCU54952.1"/>
    </source>
</evidence>
<reference evidence="5" key="1">
    <citation type="submission" date="2021-04" db="EMBL/GenBank/DDBJ databases">
        <title>Difference and commonality of drug resistance evolution in various bacteria. and drug sensitivity profiles.</title>
        <authorList>
            <person name="Maeda T."/>
            <person name="Shibai A."/>
            <person name="Kawada K."/>
            <person name="Kotani H."/>
            <person name="Tarusawa Y."/>
            <person name="Tanabe K."/>
            <person name="Furusawa C."/>
        </authorList>
    </citation>
    <scope>NUCLEOTIDE SEQUENCE</scope>
    <source>
        <strain evidence="5">JCM 8580</strain>
    </source>
</reference>
<dbReference type="SUPFAM" id="SSF53448">
    <property type="entry name" value="Nucleotide-diphospho-sugar transferases"/>
    <property type="match status" value="1"/>
</dbReference>